<feature type="domain" description="Calponin-homology (CH)" evidence="8">
    <location>
        <begin position="54"/>
        <end position="161"/>
    </location>
</feature>
<name>A0AAE1RXC2_9SOLA</name>
<keyword evidence="2 6" id="KW-0547">Nucleotide-binding</keyword>
<evidence type="ECO:0000313" key="11">
    <source>
        <dbReference type="Proteomes" id="UP001291623"/>
    </source>
</evidence>
<gene>
    <name evidence="10" type="ORF">RND71_021629</name>
</gene>
<dbReference type="InterPro" id="IPR036872">
    <property type="entry name" value="CH_dom_sf"/>
</dbReference>
<proteinExistence type="inferred from homology"/>
<dbReference type="GO" id="GO:0007018">
    <property type="term" value="P:microtubule-based movement"/>
    <property type="evidence" value="ECO:0007669"/>
    <property type="project" value="InterPro"/>
</dbReference>
<dbReference type="PROSITE" id="PS50021">
    <property type="entry name" value="CH"/>
    <property type="match status" value="1"/>
</dbReference>
<comment type="caution">
    <text evidence="10">The sequence shown here is derived from an EMBL/GenBank/DDBJ whole genome shotgun (WGS) entry which is preliminary data.</text>
</comment>
<dbReference type="EMBL" id="JAVYJV010000011">
    <property type="protein sequence ID" value="KAK4359400.1"/>
    <property type="molecule type" value="Genomic_DNA"/>
</dbReference>
<evidence type="ECO:0000256" key="7">
    <source>
        <dbReference type="SAM" id="MobiDB-lite"/>
    </source>
</evidence>
<dbReference type="InterPro" id="IPR036961">
    <property type="entry name" value="Kinesin_motor_dom_sf"/>
</dbReference>
<dbReference type="InterPro" id="IPR019821">
    <property type="entry name" value="Kinesin_motor_CS"/>
</dbReference>
<dbReference type="Gene3D" id="1.10.418.10">
    <property type="entry name" value="Calponin-like domain"/>
    <property type="match status" value="1"/>
</dbReference>
<dbReference type="InterPro" id="IPR001715">
    <property type="entry name" value="CH_dom"/>
</dbReference>
<dbReference type="GO" id="GO:0003777">
    <property type="term" value="F:microtubule motor activity"/>
    <property type="evidence" value="ECO:0007669"/>
    <property type="project" value="InterPro"/>
</dbReference>
<dbReference type="Proteomes" id="UP001291623">
    <property type="component" value="Unassembled WGS sequence"/>
</dbReference>
<organism evidence="10 11">
    <name type="scientific">Anisodus tanguticus</name>
    <dbReference type="NCBI Taxonomy" id="243964"/>
    <lineage>
        <taxon>Eukaryota</taxon>
        <taxon>Viridiplantae</taxon>
        <taxon>Streptophyta</taxon>
        <taxon>Embryophyta</taxon>
        <taxon>Tracheophyta</taxon>
        <taxon>Spermatophyta</taxon>
        <taxon>Magnoliopsida</taxon>
        <taxon>eudicotyledons</taxon>
        <taxon>Gunneridae</taxon>
        <taxon>Pentapetalae</taxon>
        <taxon>asterids</taxon>
        <taxon>lamiids</taxon>
        <taxon>Solanales</taxon>
        <taxon>Solanaceae</taxon>
        <taxon>Solanoideae</taxon>
        <taxon>Hyoscyameae</taxon>
        <taxon>Anisodus</taxon>
    </lineage>
</organism>
<dbReference type="InterPro" id="IPR027640">
    <property type="entry name" value="Kinesin-like_fam"/>
</dbReference>
<dbReference type="Pfam" id="PF00307">
    <property type="entry name" value="CH"/>
    <property type="match status" value="1"/>
</dbReference>
<evidence type="ECO:0000313" key="10">
    <source>
        <dbReference type="EMBL" id="KAK4359400.1"/>
    </source>
</evidence>
<dbReference type="AlphaFoldDB" id="A0AAE1RXC2"/>
<reference evidence="10" key="1">
    <citation type="submission" date="2023-12" db="EMBL/GenBank/DDBJ databases">
        <title>Genome assembly of Anisodus tanguticus.</title>
        <authorList>
            <person name="Wang Y.-J."/>
        </authorList>
    </citation>
    <scope>NUCLEOTIDE SEQUENCE</scope>
    <source>
        <strain evidence="10">KB-2021</strain>
        <tissue evidence="10">Leaf</tissue>
    </source>
</reference>
<evidence type="ECO:0000259" key="9">
    <source>
        <dbReference type="PROSITE" id="PS50067"/>
    </source>
</evidence>
<dbReference type="Pfam" id="PF00225">
    <property type="entry name" value="Kinesin"/>
    <property type="match status" value="2"/>
</dbReference>
<evidence type="ECO:0000256" key="3">
    <source>
        <dbReference type="ARBA" id="ARBA00022840"/>
    </source>
</evidence>
<keyword evidence="11" id="KW-1185">Reference proteome</keyword>
<dbReference type="PANTHER" id="PTHR47972:SF50">
    <property type="entry name" value="KINESIN-LIKE PROTEIN KIN-14P"/>
    <property type="match status" value="1"/>
</dbReference>
<dbReference type="SUPFAM" id="SSF52540">
    <property type="entry name" value="P-loop containing nucleoside triphosphate hydrolases"/>
    <property type="match status" value="1"/>
</dbReference>
<feature type="domain" description="Kinesin motor" evidence="9">
    <location>
        <begin position="709"/>
        <end position="796"/>
    </location>
</feature>
<evidence type="ECO:0000256" key="6">
    <source>
        <dbReference type="RuleBase" id="RU000394"/>
    </source>
</evidence>
<dbReference type="PANTHER" id="PTHR47972">
    <property type="entry name" value="KINESIN-LIKE PROTEIN KLP-3"/>
    <property type="match status" value="1"/>
</dbReference>
<dbReference type="InterPro" id="IPR027417">
    <property type="entry name" value="P-loop_NTPase"/>
</dbReference>
<evidence type="ECO:0000259" key="8">
    <source>
        <dbReference type="PROSITE" id="PS50021"/>
    </source>
</evidence>
<evidence type="ECO:0000256" key="1">
    <source>
        <dbReference type="ARBA" id="ARBA00010899"/>
    </source>
</evidence>
<dbReference type="InterPro" id="IPR001752">
    <property type="entry name" value="Kinesin_motor_dom"/>
</dbReference>
<dbReference type="SUPFAM" id="SSF47576">
    <property type="entry name" value="Calponin-homology domain, CH-domain"/>
    <property type="match status" value="1"/>
</dbReference>
<keyword evidence="3 6" id="KW-0067">ATP-binding</keyword>
<dbReference type="PROSITE" id="PS00411">
    <property type="entry name" value="KINESIN_MOTOR_1"/>
    <property type="match status" value="1"/>
</dbReference>
<comment type="similarity">
    <text evidence="1">Belongs to the TRAFAC class myosin-kinesin ATPase superfamily. Kinesin family. KIN-14 subfamily.</text>
</comment>
<evidence type="ECO:0000256" key="5">
    <source>
        <dbReference type="PROSITE-ProRule" id="PRU00283"/>
    </source>
</evidence>
<feature type="region of interest" description="Disordered" evidence="7">
    <location>
        <begin position="200"/>
        <end position="222"/>
    </location>
</feature>
<accession>A0AAE1RXC2</accession>
<dbReference type="PROSITE" id="PS50067">
    <property type="entry name" value="KINESIN_MOTOR_2"/>
    <property type="match status" value="2"/>
</dbReference>
<evidence type="ECO:0000256" key="4">
    <source>
        <dbReference type="ARBA" id="ARBA00023175"/>
    </source>
</evidence>
<feature type="compositionally biased region" description="Basic and acidic residues" evidence="7">
    <location>
        <begin position="357"/>
        <end position="381"/>
    </location>
</feature>
<feature type="domain" description="Kinesin motor" evidence="9">
    <location>
        <begin position="797"/>
        <end position="910"/>
    </location>
</feature>
<dbReference type="Gene3D" id="3.40.850.10">
    <property type="entry name" value="Kinesin motor domain"/>
    <property type="match status" value="2"/>
</dbReference>
<evidence type="ECO:0000256" key="2">
    <source>
        <dbReference type="ARBA" id="ARBA00022741"/>
    </source>
</evidence>
<dbReference type="GO" id="GO:0008017">
    <property type="term" value="F:microtubule binding"/>
    <property type="evidence" value="ECO:0007669"/>
    <property type="project" value="InterPro"/>
</dbReference>
<keyword evidence="6" id="KW-0493">Microtubule</keyword>
<sequence length="969" mass="110111">MNSILDRVSKDYGRRNSSSVYNSGDIFEPSSSSNGEAEGAKKIIPYRLTKLLISKQRAKLVEWLNSVLPHLSLPINASDEDLRAFLVDGSVLCQLLNKLKPGSVPECGGTLHSPELRAENIKRFLYAMDEMGLPRFQPSDLEQGSMKIVLECLLTLHAEFMLNDGGHNSSKSGADASRRWKLLGENFGCGDVSYIEEFSITRSSPSPGERQKTGPDSKFQRALRSPVMPEPSAALIHHVGHKFHEAFQLKHGSHTEIPAAKISKMMISNTLDISPTQSLLSVVNGILDESVERRNGEIPQRVACLLRKVVQEIERRITTQAEHHRTQNNLFKTCEEKYQSRIRVLEALATGTSEETQNEKKKTEEEKKNEQQDVPKLKEKDDQIAALKQELELAKNSYELKEKEDHGQEITSLKKELKIVRKSYESKEKEDHCQEITALKKELEIVKKSLEFKENEDNKEITALKQELEVVKKLYESKEKEEHSQVIAALKQEMEIVKNSYELEEKENHSQEIAALKQEMEIVKNSYELKEKENHRQEISALKQEMEIVKNSYELKEKENHRQEIAALKQEMETAKTLYERHTLEMERKATEAQQELEEKLKEATSLLTESRNRIKELETFSQSKLDNWKKKEHIYQIFTDFQLGALRELRFSSQSIRQEVVKTQKSYVEEFNQLGEKVRALGHAAANYSAILAENRKLHNEVQELKGNIRVHCRIRPFLRGQKEKQSVVEYIGENGELIVVNPSKQGKEGRRSFKFNKVYSPAATQAEVYSDIQPLIQSVLDGYNVCIFAYGQTGSGKTYTMSGSSMRSSLHLVDLAGSERVDRSEVTGDRLKEAQHINKSLSALGDVISALAQKNTHVPYRNSKLTQLLQTSLGGQAKTLMFVQLNPEVGSYSETTGTLKFAERASGVELGAARSSKEGRDVRDLMEQVVSLKDAISQKDDEFEKLQLSKDKKNVYTGVDNETHNTD</sequence>
<dbReference type="SMART" id="SM00129">
    <property type="entry name" value="KISc"/>
    <property type="match status" value="1"/>
</dbReference>
<feature type="region of interest" description="Disordered" evidence="7">
    <location>
        <begin position="350"/>
        <end position="381"/>
    </location>
</feature>
<feature type="compositionally biased region" description="Basic and acidic residues" evidence="7">
    <location>
        <begin position="209"/>
        <end position="219"/>
    </location>
</feature>
<dbReference type="GO" id="GO:0005874">
    <property type="term" value="C:microtubule"/>
    <property type="evidence" value="ECO:0007669"/>
    <property type="project" value="UniProtKB-KW"/>
</dbReference>
<comment type="caution">
    <text evidence="5">Lacks conserved residue(s) required for the propagation of feature annotation.</text>
</comment>
<dbReference type="GO" id="GO:0005524">
    <property type="term" value="F:ATP binding"/>
    <property type="evidence" value="ECO:0007669"/>
    <property type="project" value="UniProtKB-KW"/>
</dbReference>
<keyword evidence="4 6" id="KW-0505">Motor protein</keyword>
<dbReference type="SMART" id="SM00033">
    <property type="entry name" value="CH"/>
    <property type="match status" value="1"/>
</dbReference>
<protein>
    <recommendedName>
        <fullName evidence="6">Kinesin-like protein</fullName>
    </recommendedName>
</protein>